<feature type="chain" id="PRO_5038738498" description="Secreted protein" evidence="1">
    <location>
        <begin position="20"/>
        <end position="70"/>
    </location>
</feature>
<reference evidence="2" key="1">
    <citation type="submission" date="2022-05" db="EMBL/GenBank/DDBJ databases">
        <title>The Musa troglodytarum L. genome provides insights into the mechanism of non-climacteric behaviour and enrichment of carotenoids.</title>
        <authorList>
            <person name="Wang J."/>
        </authorList>
    </citation>
    <scope>NUCLEOTIDE SEQUENCE</scope>
    <source>
        <tissue evidence="2">Leaf</tissue>
    </source>
</reference>
<evidence type="ECO:0000256" key="1">
    <source>
        <dbReference type="SAM" id="SignalP"/>
    </source>
</evidence>
<dbReference type="AlphaFoldDB" id="A0A9E7JTV5"/>
<feature type="signal peptide" evidence="1">
    <location>
        <begin position="1"/>
        <end position="19"/>
    </location>
</feature>
<organism evidence="2 3">
    <name type="scientific">Musa troglodytarum</name>
    <name type="common">fe'i banana</name>
    <dbReference type="NCBI Taxonomy" id="320322"/>
    <lineage>
        <taxon>Eukaryota</taxon>
        <taxon>Viridiplantae</taxon>
        <taxon>Streptophyta</taxon>
        <taxon>Embryophyta</taxon>
        <taxon>Tracheophyta</taxon>
        <taxon>Spermatophyta</taxon>
        <taxon>Magnoliopsida</taxon>
        <taxon>Liliopsida</taxon>
        <taxon>Zingiberales</taxon>
        <taxon>Musaceae</taxon>
        <taxon>Musa</taxon>
    </lineage>
</organism>
<evidence type="ECO:0000313" key="2">
    <source>
        <dbReference type="EMBL" id="URD92326.1"/>
    </source>
</evidence>
<sequence>MNILTILLIIILKANQTQQGRCSIVVSIPACHAGNPGSIPGNGDVVLQVTFFLSYNYCYYYYYYYCYYYL</sequence>
<dbReference type="Proteomes" id="UP001055439">
    <property type="component" value="Chromosome 3"/>
</dbReference>
<gene>
    <name evidence="2" type="ORF">MUK42_35256</name>
</gene>
<proteinExistence type="predicted"/>
<dbReference type="EMBL" id="CP097505">
    <property type="protein sequence ID" value="URD92326.1"/>
    <property type="molecule type" value="Genomic_DNA"/>
</dbReference>
<accession>A0A9E7JTV5</accession>
<protein>
    <recommendedName>
        <fullName evidence="4">Secreted protein</fullName>
    </recommendedName>
</protein>
<keyword evidence="3" id="KW-1185">Reference proteome</keyword>
<name>A0A9E7JTV5_9LILI</name>
<evidence type="ECO:0008006" key="4">
    <source>
        <dbReference type="Google" id="ProtNLM"/>
    </source>
</evidence>
<evidence type="ECO:0000313" key="3">
    <source>
        <dbReference type="Proteomes" id="UP001055439"/>
    </source>
</evidence>
<keyword evidence="1" id="KW-0732">Signal</keyword>